<evidence type="ECO:0000313" key="4">
    <source>
        <dbReference type="EMBL" id="CEL53622.1"/>
    </source>
</evidence>
<organism evidence="4 5">
    <name type="scientific">Thanatephorus cucumeris (strain AG1-IB / isolate 7/3/14)</name>
    <name type="common">Lettuce bottom rot fungus</name>
    <name type="synonym">Rhizoctonia solani</name>
    <dbReference type="NCBI Taxonomy" id="1108050"/>
    <lineage>
        <taxon>Eukaryota</taxon>
        <taxon>Fungi</taxon>
        <taxon>Dikarya</taxon>
        <taxon>Basidiomycota</taxon>
        <taxon>Agaricomycotina</taxon>
        <taxon>Agaricomycetes</taxon>
        <taxon>Cantharellales</taxon>
        <taxon>Ceratobasidiaceae</taxon>
        <taxon>Rhizoctonia</taxon>
        <taxon>Rhizoctonia solani AG-1</taxon>
    </lineage>
</organism>
<gene>
    <name evidence="4" type="ORF">RSOLAG1IB_06477</name>
</gene>
<evidence type="ECO:0000256" key="2">
    <source>
        <dbReference type="ARBA" id="ARBA00023242"/>
    </source>
</evidence>
<feature type="compositionally biased region" description="Basic and acidic residues" evidence="3">
    <location>
        <begin position="50"/>
        <end position="65"/>
    </location>
</feature>
<keyword evidence="5" id="KW-1185">Reference proteome</keyword>
<name>A0A0B7FBP4_THACB</name>
<keyword evidence="2" id="KW-0539">Nucleus</keyword>
<dbReference type="PANTHER" id="PTHR37534:SF46">
    <property type="entry name" value="ZN(II)2CYS6 TRANSCRIPTION FACTOR (EUROFUNG)"/>
    <property type="match status" value="1"/>
</dbReference>
<dbReference type="EMBL" id="LN679112">
    <property type="protein sequence ID" value="CEL53622.1"/>
    <property type="molecule type" value="Genomic_DNA"/>
</dbReference>
<dbReference type="OrthoDB" id="3175741at2759"/>
<dbReference type="PANTHER" id="PTHR37534">
    <property type="entry name" value="TRANSCRIPTIONAL ACTIVATOR PROTEIN UGA3"/>
    <property type="match status" value="1"/>
</dbReference>
<evidence type="ECO:0000256" key="1">
    <source>
        <dbReference type="ARBA" id="ARBA00004123"/>
    </source>
</evidence>
<accession>A0A0B7FBP4</accession>
<dbReference type="InterPro" id="IPR021858">
    <property type="entry name" value="Fun_TF"/>
</dbReference>
<dbReference type="Proteomes" id="UP000059188">
    <property type="component" value="Unassembled WGS sequence"/>
</dbReference>
<feature type="region of interest" description="Disordered" evidence="3">
    <location>
        <begin position="1"/>
        <end position="65"/>
    </location>
</feature>
<proteinExistence type="predicted"/>
<protein>
    <recommendedName>
        <fullName evidence="6">Fungal zn(2)-Cys(6) binuclear cluster domain-containing protein</fullName>
    </recommendedName>
</protein>
<sequence>MSRSRVTSPPWEPESEKGLSVGSPLPMEKIGPQGTVTDYSPSQSFSCPDTSERTFDSDQPTDGHKSLVLAPQMRQVEDCLPLSAPKLACKITDGPTLLIRRIANFQSQLPYSPLDALTTFFNSQWFFDYVLEKSDKASDHWYFKPMNYQKKRFRKDVVRRLQNSKTTRRIALVGMSVLESFMTGDTSQNQLHNHWIDHIQGSLRSELGLDLEQSEAQERRSDFLYASILRMMVVHSSNTYQILRGVTPVFLQLAFSDPTLWSNANDIAYVPLWSLLTSETHEIAYFALLDCTCAMAFGLPQHVEYDTRIYSLPSYSSHQWSHNSPTEFQLVLADINACRDHSPNARDWKQIERHLLTWQSRPGEYAFTESWMLVAWYAVQESWRLALLVYLYMAVCGAHSDDTRVQSCIKQLLQVLGTIKQKGSSNANPSFFIQYLIAGICASMETHRKIVRDILSTLEGTRFWLIQASDFVPVLDHLWHGAAADGHPITWADYVYSRGVILPVSM</sequence>
<comment type="subcellular location">
    <subcellularLocation>
        <location evidence="1">Nucleus</location>
    </subcellularLocation>
</comment>
<dbReference type="GO" id="GO:0005634">
    <property type="term" value="C:nucleus"/>
    <property type="evidence" value="ECO:0007669"/>
    <property type="project" value="UniProtKB-SubCell"/>
</dbReference>
<feature type="compositionally biased region" description="Polar residues" evidence="3">
    <location>
        <begin position="34"/>
        <end position="49"/>
    </location>
</feature>
<dbReference type="AlphaFoldDB" id="A0A0B7FBP4"/>
<evidence type="ECO:0000256" key="3">
    <source>
        <dbReference type="SAM" id="MobiDB-lite"/>
    </source>
</evidence>
<evidence type="ECO:0008006" key="6">
    <source>
        <dbReference type="Google" id="ProtNLM"/>
    </source>
</evidence>
<evidence type="ECO:0000313" key="5">
    <source>
        <dbReference type="Proteomes" id="UP000059188"/>
    </source>
</evidence>
<dbReference type="Pfam" id="PF11951">
    <property type="entry name" value="Fungal_trans_2"/>
    <property type="match status" value="1"/>
</dbReference>
<reference evidence="4 5" key="1">
    <citation type="submission" date="2014-11" db="EMBL/GenBank/DDBJ databases">
        <authorList>
            <person name="Wibberg Daniel"/>
        </authorList>
    </citation>
    <scope>NUCLEOTIDE SEQUENCE [LARGE SCALE GENOMIC DNA]</scope>
    <source>
        <strain evidence="4">Rhizoctonia solani AG1-IB 7/3/14</strain>
    </source>
</reference>